<reference evidence="1 2" key="1">
    <citation type="journal article" date="2021" name="Mar. Drugs">
        <title>Genome Reduction and Secondary Metabolism of the Marine Sponge-Associated Cyanobacterium Leptothoe.</title>
        <authorList>
            <person name="Konstantinou D."/>
            <person name="Popin R.V."/>
            <person name="Fewer D.P."/>
            <person name="Sivonen K."/>
            <person name="Gkelis S."/>
        </authorList>
    </citation>
    <scope>NUCLEOTIDE SEQUENCE [LARGE SCALE GENOMIC DNA]</scope>
    <source>
        <strain evidence="1 2">TAU-MAC 1615</strain>
    </source>
</reference>
<evidence type="ECO:0000313" key="2">
    <source>
        <dbReference type="Proteomes" id="UP001196661"/>
    </source>
</evidence>
<sequence>MLNPTPKTQSLESLMSNILRCRRITRANQRMLMASLLNKAQLNSDEQAQVNKIFEAITHGRLRVVD</sequence>
<protein>
    <submittedName>
        <fullName evidence="1">Uncharacterized protein</fullName>
    </submittedName>
</protein>
<evidence type="ECO:0000313" key="1">
    <source>
        <dbReference type="EMBL" id="MBT9313748.1"/>
    </source>
</evidence>
<dbReference type="EMBL" id="JADOER010000016">
    <property type="protein sequence ID" value="MBT9313748.1"/>
    <property type="molecule type" value="Genomic_DNA"/>
</dbReference>
<organism evidence="1 2">
    <name type="scientific">Leptothoe kymatousa TAU-MAC 1615</name>
    <dbReference type="NCBI Taxonomy" id="2364775"/>
    <lineage>
        <taxon>Bacteria</taxon>
        <taxon>Bacillati</taxon>
        <taxon>Cyanobacteriota</taxon>
        <taxon>Cyanophyceae</taxon>
        <taxon>Nodosilineales</taxon>
        <taxon>Cymatolegaceae</taxon>
        <taxon>Leptothoe</taxon>
        <taxon>Leptothoe kymatousa</taxon>
    </lineage>
</organism>
<proteinExistence type="predicted"/>
<accession>A0ABS5Y7E2</accession>
<keyword evidence="2" id="KW-1185">Reference proteome</keyword>
<gene>
    <name evidence="1" type="ORF">IXB28_16175</name>
</gene>
<name>A0ABS5Y7E2_9CYAN</name>
<dbReference type="RefSeq" id="WP_215619630.1">
    <property type="nucleotide sequence ID" value="NZ_JADOER010000016.1"/>
</dbReference>
<comment type="caution">
    <text evidence="1">The sequence shown here is derived from an EMBL/GenBank/DDBJ whole genome shotgun (WGS) entry which is preliminary data.</text>
</comment>
<dbReference type="Proteomes" id="UP001196661">
    <property type="component" value="Unassembled WGS sequence"/>
</dbReference>